<proteinExistence type="predicted"/>
<keyword evidence="3 6" id="KW-0812">Transmembrane</keyword>
<dbReference type="Pfam" id="PF12823">
    <property type="entry name" value="DUF3817"/>
    <property type="match status" value="1"/>
</dbReference>
<dbReference type="PANTHER" id="PTHR40077:SF1">
    <property type="entry name" value="MEMBRANE PROTEIN"/>
    <property type="match status" value="1"/>
</dbReference>
<gene>
    <name evidence="8" type="ORF">CLV92_102315</name>
</gene>
<evidence type="ECO:0000256" key="2">
    <source>
        <dbReference type="ARBA" id="ARBA00022475"/>
    </source>
</evidence>
<keyword evidence="9" id="KW-1185">Reference proteome</keyword>
<dbReference type="EMBL" id="PTJD01000002">
    <property type="protein sequence ID" value="PPK98162.1"/>
    <property type="molecule type" value="Genomic_DNA"/>
</dbReference>
<dbReference type="RefSeq" id="WP_104431577.1">
    <property type="nucleotide sequence ID" value="NZ_PTJD01000002.1"/>
</dbReference>
<feature type="transmembrane region" description="Helical" evidence="6">
    <location>
        <begin position="73"/>
        <end position="92"/>
    </location>
</feature>
<keyword evidence="2" id="KW-1003">Cell membrane</keyword>
<dbReference type="InterPro" id="IPR023845">
    <property type="entry name" value="DUF3817_TM"/>
</dbReference>
<organism evidence="8 9">
    <name type="scientific">Kineococcus xinjiangensis</name>
    <dbReference type="NCBI Taxonomy" id="512762"/>
    <lineage>
        <taxon>Bacteria</taxon>
        <taxon>Bacillati</taxon>
        <taxon>Actinomycetota</taxon>
        <taxon>Actinomycetes</taxon>
        <taxon>Kineosporiales</taxon>
        <taxon>Kineosporiaceae</taxon>
        <taxon>Kineococcus</taxon>
    </lineage>
</organism>
<keyword evidence="5 6" id="KW-0472">Membrane</keyword>
<keyword evidence="4 6" id="KW-1133">Transmembrane helix</keyword>
<evidence type="ECO:0000313" key="8">
    <source>
        <dbReference type="EMBL" id="PPK98162.1"/>
    </source>
</evidence>
<dbReference type="NCBIfam" id="TIGR03954">
    <property type="entry name" value="integ_memb_HG"/>
    <property type="match status" value="1"/>
</dbReference>
<feature type="domain" description="DUF3817" evidence="7">
    <location>
        <begin position="9"/>
        <end position="98"/>
    </location>
</feature>
<comment type="caution">
    <text evidence="8">The sequence shown here is derived from an EMBL/GenBank/DDBJ whole genome shotgun (WGS) entry which is preliminary data.</text>
</comment>
<comment type="subcellular location">
    <subcellularLocation>
        <location evidence="1">Cell membrane</location>
        <topology evidence="1">Multi-pass membrane protein</topology>
    </subcellularLocation>
</comment>
<evidence type="ECO:0000256" key="4">
    <source>
        <dbReference type="ARBA" id="ARBA00022989"/>
    </source>
</evidence>
<dbReference type="OrthoDB" id="3396203at2"/>
<reference evidence="8 9" key="1">
    <citation type="submission" date="2018-02" db="EMBL/GenBank/DDBJ databases">
        <title>Genomic Encyclopedia of Archaeal and Bacterial Type Strains, Phase II (KMG-II): from individual species to whole genera.</title>
        <authorList>
            <person name="Goeker M."/>
        </authorList>
    </citation>
    <scope>NUCLEOTIDE SEQUENCE [LARGE SCALE GENOMIC DNA]</scope>
    <source>
        <strain evidence="8 9">DSM 22857</strain>
    </source>
</reference>
<evidence type="ECO:0000259" key="7">
    <source>
        <dbReference type="Pfam" id="PF12823"/>
    </source>
</evidence>
<protein>
    <submittedName>
        <fullName evidence="8">Integral membrane protein</fullName>
    </submittedName>
</protein>
<evidence type="ECO:0000256" key="6">
    <source>
        <dbReference type="SAM" id="Phobius"/>
    </source>
</evidence>
<dbReference type="AlphaFoldDB" id="A0A2S6IV57"/>
<name>A0A2S6IV57_9ACTN</name>
<accession>A0A2S6IV57</accession>
<feature type="transmembrane region" description="Helical" evidence="6">
    <location>
        <begin position="46"/>
        <end position="66"/>
    </location>
</feature>
<evidence type="ECO:0000256" key="5">
    <source>
        <dbReference type="ARBA" id="ARBA00023136"/>
    </source>
</evidence>
<sequence>MPHRQTAVLFRAVAVAEAVSWAALLVAMFLKWVLVVDTPHEGGVPVAGRIHGALFMLYVAVALVAARTFRWNWKTALLALVAAVPPFATVVFERWATRRGMLDAGADAAGAPARG</sequence>
<feature type="transmembrane region" description="Helical" evidence="6">
    <location>
        <begin position="12"/>
        <end position="34"/>
    </location>
</feature>
<dbReference type="PANTHER" id="PTHR40077">
    <property type="entry name" value="MEMBRANE PROTEIN-RELATED"/>
    <property type="match status" value="1"/>
</dbReference>
<dbReference type="Proteomes" id="UP000239485">
    <property type="component" value="Unassembled WGS sequence"/>
</dbReference>
<dbReference type="GO" id="GO:0005886">
    <property type="term" value="C:plasma membrane"/>
    <property type="evidence" value="ECO:0007669"/>
    <property type="project" value="UniProtKB-SubCell"/>
</dbReference>
<evidence type="ECO:0000256" key="3">
    <source>
        <dbReference type="ARBA" id="ARBA00022692"/>
    </source>
</evidence>
<evidence type="ECO:0000313" key="9">
    <source>
        <dbReference type="Proteomes" id="UP000239485"/>
    </source>
</evidence>
<evidence type="ECO:0000256" key="1">
    <source>
        <dbReference type="ARBA" id="ARBA00004651"/>
    </source>
</evidence>